<evidence type="ECO:0000256" key="2">
    <source>
        <dbReference type="PROSITE-ProRule" id="PRU00708"/>
    </source>
</evidence>
<dbReference type="PANTHER" id="PTHR47926">
    <property type="entry name" value="PENTATRICOPEPTIDE REPEAT-CONTAINING PROTEIN"/>
    <property type="match status" value="1"/>
</dbReference>
<feature type="repeat" description="PPR" evidence="2">
    <location>
        <begin position="387"/>
        <end position="421"/>
    </location>
</feature>
<dbReference type="InterPro" id="IPR002885">
    <property type="entry name" value="PPR_rpt"/>
</dbReference>
<dbReference type="NCBIfam" id="TIGR00756">
    <property type="entry name" value="PPR"/>
    <property type="match status" value="7"/>
</dbReference>
<dbReference type="Gene3D" id="1.25.40.10">
    <property type="entry name" value="Tetratricopeptide repeat domain"/>
    <property type="match status" value="4"/>
</dbReference>
<dbReference type="GO" id="GO:0009451">
    <property type="term" value="P:RNA modification"/>
    <property type="evidence" value="ECO:0007669"/>
    <property type="project" value="InterPro"/>
</dbReference>
<comment type="caution">
    <text evidence="3">The sequence shown here is derived from an EMBL/GenBank/DDBJ whole genome shotgun (WGS) entry which is preliminary data.</text>
</comment>
<dbReference type="PANTHER" id="PTHR47926:SF436">
    <property type="entry name" value="PENTATRICOPEPTIDE REPEAT-CONTAINING PROTEIN ELI1, CHLOROPLASTIC-LIKE ISOFORM X2"/>
    <property type="match status" value="1"/>
</dbReference>
<dbReference type="EMBL" id="JABWDY010008090">
    <property type="protein sequence ID" value="KAF5202466.1"/>
    <property type="molecule type" value="Genomic_DNA"/>
</dbReference>
<dbReference type="InterPro" id="IPR046849">
    <property type="entry name" value="E2_motif"/>
</dbReference>
<dbReference type="Pfam" id="PF20430">
    <property type="entry name" value="Eplus_motif"/>
    <property type="match status" value="1"/>
</dbReference>
<name>A0A7J6WYE3_THATH</name>
<feature type="repeat" description="PPR" evidence="2">
    <location>
        <begin position="422"/>
        <end position="452"/>
    </location>
</feature>
<dbReference type="FunFam" id="1.25.40.10:FF:000427">
    <property type="entry name" value="Pentatricopeptide repeat-containing protein chloroplastic"/>
    <property type="match status" value="1"/>
</dbReference>
<dbReference type="InterPro" id="IPR046960">
    <property type="entry name" value="PPR_At4g14850-like_plant"/>
</dbReference>
<feature type="repeat" description="PPR" evidence="2">
    <location>
        <begin position="286"/>
        <end position="320"/>
    </location>
</feature>
<dbReference type="PROSITE" id="PS51375">
    <property type="entry name" value="PPR"/>
    <property type="match status" value="6"/>
</dbReference>
<dbReference type="FunFam" id="1.25.40.10:FF:000715">
    <property type="entry name" value="Pentatricopeptide repeat-containing protein"/>
    <property type="match status" value="1"/>
</dbReference>
<gene>
    <name evidence="3" type="ORF">FRX31_007946</name>
</gene>
<evidence type="ECO:0000313" key="4">
    <source>
        <dbReference type="Proteomes" id="UP000554482"/>
    </source>
</evidence>
<keyword evidence="4" id="KW-1185">Reference proteome</keyword>
<accession>A0A7J6WYE3</accession>
<organism evidence="3 4">
    <name type="scientific">Thalictrum thalictroides</name>
    <name type="common">Rue-anemone</name>
    <name type="synonym">Anemone thalictroides</name>
    <dbReference type="NCBI Taxonomy" id="46969"/>
    <lineage>
        <taxon>Eukaryota</taxon>
        <taxon>Viridiplantae</taxon>
        <taxon>Streptophyta</taxon>
        <taxon>Embryophyta</taxon>
        <taxon>Tracheophyta</taxon>
        <taxon>Spermatophyta</taxon>
        <taxon>Magnoliopsida</taxon>
        <taxon>Ranunculales</taxon>
        <taxon>Ranunculaceae</taxon>
        <taxon>Thalictroideae</taxon>
        <taxon>Thalictrum</taxon>
    </lineage>
</organism>
<evidence type="ECO:0000313" key="3">
    <source>
        <dbReference type="EMBL" id="KAF5202466.1"/>
    </source>
</evidence>
<keyword evidence="1" id="KW-0677">Repeat</keyword>
<sequence>MHEFKQIHAQMILTGLVFDGFASSRLIAFCAIGESGNLHYCSKILENALNPNIFSWNLAIRGYSESSNPQEAILLYKKMLRNGEWKPNNYTHPFVLKACAQLSLLYTGFQILAHILHLGFDSNIFVHNAMIHMLVSCKEVEIARALFEESCIRDLVSWNTVINGYVRSGKPNEALKLFSEMRVANVEPDEVTMIGVVSSCAQIEDLSIGREFHRYIEENGVKFTVPLCNAVMDMYVKCGSLQPAELMFNNMKKKTMVSWTTMLVGYAKFGFLDKARKLFDEMPERDFVSWNALISGYVQSDRGRDALALFDEMQAMDIEPNRVTLVCLLTACSQLGMLNIGEWIHNYIDKNKISLNVTLGTALVDMYAKCGNITKALQVFREIPGRNSLTWTAMIHGLALHGHAKDAICYFLEMISIGLEPDEVTFIGVLSACCHAGFVDEGRQFFAQMRSKFNISPKMKHYSCMVDLLGKAGLVEEAEQLVKSMPMEPDNVILGALFFACKNHSNVAIGERVAAKLLELDPYDAANYVQIANMYLEANMRENAEKVRLMMKQRGVDKTPGCSSIEVNGNVYEFVVRDKSHPKSQEIYLCLMQLTKQLELVGYSSCVSETSF</sequence>
<dbReference type="AlphaFoldDB" id="A0A7J6WYE3"/>
<feature type="repeat" description="PPR" evidence="2">
    <location>
        <begin position="255"/>
        <end position="285"/>
    </location>
</feature>
<dbReference type="Pfam" id="PF20431">
    <property type="entry name" value="E_motif"/>
    <property type="match status" value="1"/>
</dbReference>
<feature type="repeat" description="PPR" evidence="2">
    <location>
        <begin position="52"/>
        <end position="86"/>
    </location>
</feature>
<protein>
    <submittedName>
        <fullName evidence="3">Pentatricopeptide repeat-containing protein</fullName>
    </submittedName>
</protein>
<dbReference type="Pfam" id="PF01535">
    <property type="entry name" value="PPR"/>
    <property type="match status" value="3"/>
</dbReference>
<dbReference type="Pfam" id="PF13041">
    <property type="entry name" value="PPR_2"/>
    <property type="match status" value="4"/>
</dbReference>
<dbReference type="InterPro" id="IPR046848">
    <property type="entry name" value="E_motif"/>
</dbReference>
<evidence type="ECO:0000256" key="1">
    <source>
        <dbReference type="ARBA" id="ARBA00022737"/>
    </source>
</evidence>
<dbReference type="OrthoDB" id="185373at2759"/>
<reference evidence="3 4" key="1">
    <citation type="submission" date="2020-06" db="EMBL/GenBank/DDBJ databases">
        <title>Transcriptomic and genomic resources for Thalictrum thalictroides and T. hernandezii: Facilitating candidate gene discovery in an emerging model plant lineage.</title>
        <authorList>
            <person name="Arias T."/>
            <person name="Riano-Pachon D.M."/>
            <person name="Di Stilio V.S."/>
        </authorList>
    </citation>
    <scope>NUCLEOTIDE SEQUENCE [LARGE SCALE GENOMIC DNA]</scope>
    <source>
        <strain evidence="4">cv. WT478/WT964</strain>
        <tissue evidence="3">Leaves</tissue>
    </source>
</reference>
<proteinExistence type="predicted"/>
<dbReference type="Proteomes" id="UP000554482">
    <property type="component" value="Unassembled WGS sequence"/>
</dbReference>
<dbReference type="GO" id="GO:0003723">
    <property type="term" value="F:RNA binding"/>
    <property type="evidence" value="ECO:0007669"/>
    <property type="project" value="InterPro"/>
</dbReference>
<dbReference type="InterPro" id="IPR011990">
    <property type="entry name" value="TPR-like_helical_dom_sf"/>
</dbReference>
<feature type="repeat" description="PPR" evidence="2">
    <location>
        <begin position="154"/>
        <end position="188"/>
    </location>
</feature>
<dbReference type="FunFam" id="1.25.40.10:FF:000348">
    <property type="entry name" value="Pentatricopeptide repeat-containing protein chloroplastic"/>
    <property type="match status" value="1"/>
</dbReference>